<gene>
    <name evidence="2" type="ORF">BINO364_LOCUS15567</name>
</gene>
<dbReference type="Proteomes" id="UP000838878">
    <property type="component" value="Chromosome 8"/>
</dbReference>
<organism evidence="2 3">
    <name type="scientific">Brenthis ino</name>
    <name type="common">lesser marbled fritillary</name>
    <dbReference type="NCBI Taxonomy" id="405034"/>
    <lineage>
        <taxon>Eukaryota</taxon>
        <taxon>Metazoa</taxon>
        <taxon>Ecdysozoa</taxon>
        <taxon>Arthropoda</taxon>
        <taxon>Hexapoda</taxon>
        <taxon>Insecta</taxon>
        <taxon>Pterygota</taxon>
        <taxon>Neoptera</taxon>
        <taxon>Endopterygota</taxon>
        <taxon>Lepidoptera</taxon>
        <taxon>Glossata</taxon>
        <taxon>Ditrysia</taxon>
        <taxon>Papilionoidea</taxon>
        <taxon>Nymphalidae</taxon>
        <taxon>Heliconiinae</taxon>
        <taxon>Argynnini</taxon>
        <taxon>Brenthis</taxon>
    </lineage>
</organism>
<sequence>MNNREQRDANSSRGRGHSGGNRRAARDARRAYEHFNTRRQIADWSYEPVPYDPSREVNRRPTQRTESWKNRKNVKKDEKPQEVRPSLVEDAPRDEPLYDLGPHSSMIPDQDCYCQNFEFSGFIPLLSETYEKLRGVDPRLHDRLPQSMFFHAMCTHLNLDLLETARLAGQNVLNLRTDAREILPDYQVLPQPVADYISHVTSVITQDGREIKLNLPPIAIPQGSIVENNVEVCPSGSFGPVNADTHNVYECYISPLVTSNRVLASQQRQEDYDPLPLDIVVGNLVPNRNLLGFNYYR</sequence>
<feature type="compositionally biased region" description="Basic and acidic residues" evidence="1">
    <location>
        <begin position="1"/>
        <end position="10"/>
    </location>
</feature>
<feature type="non-terminal residue" evidence="2">
    <location>
        <position position="297"/>
    </location>
</feature>
<evidence type="ECO:0000256" key="1">
    <source>
        <dbReference type="SAM" id="MobiDB-lite"/>
    </source>
</evidence>
<name>A0A8J9VYI5_9NEOP</name>
<proteinExistence type="predicted"/>
<accession>A0A8J9VYI5</accession>
<dbReference type="AlphaFoldDB" id="A0A8J9VYI5"/>
<feature type="compositionally biased region" description="Basic and acidic residues" evidence="1">
    <location>
        <begin position="24"/>
        <end position="36"/>
    </location>
</feature>
<evidence type="ECO:0000313" key="2">
    <source>
        <dbReference type="EMBL" id="CAH0730600.1"/>
    </source>
</evidence>
<keyword evidence="3" id="KW-1185">Reference proteome</keyword>
<dbReference type="EMBL" id="OV170228">
    <property type="protein sequence ID" value="CAH0730600.1"/>
    <property type="molecule type" value="Genomic_DNA"/>
</dbReference>
<evidence type="ECO:0000313" key="3">
    <source>
        <dbReference type="Proteomes" id="UP000838878"/>
    </source>
</evidence>
<feature type="region of interest" description="Disordered" evidence="1">
    <location>
        <begin position="1"/>
        <end position="95"/>
    </location>
</feature>
<reference evidence="2" key="1">
    <citation type="submission" date="2021-12" db="EMBL/GenBank/DDBJ databases">
        <authorList>
            <person name="Martin H S."/>
        </authorList>
    </citation>
    <scope>NUCLEOTIDE SEQUENCE</scope>
</reference>
<dbReference type="OrthoDB" id="6920300at2759"/>
<protein>
    <submittedName>
        <fullName evidence="2">Uncharacterized protein</fullName>
    </submittedName>
</protein>